<dbReference type="SMART" id="SM00256">
    <property type="entry name" value="FBOX"/>
    <property type="match status" value="1"/>
</dbReference>
<keyword evidence="2" id="KW-0472">Membrane</keyword>
<dbReference type="InterPro" id="IPR036047">
    <property type="entry name" value="F-box-like_dom_sf"/>
</dbReference>
<dbReference type="AlphaFoldDB" id="A0AAD5YRA6"/>
<comment type="caution">
    <text evidence="4">The sequence shown here is derived from an EMBL/GenBank/DDBJ whole genome shotgun (WGS) entry which is preliminary data.</text>
</comment>
<evidence type="ECO:0000313" key="4">
    <source>
        <dbReference type="EMBL" id="KAJ3569409.1"/>
    </source>
</evidence>
<organism evidence="4 5">
    <name type="scientific">Leucocoprinus birnbaumii</name>
    <dbReference type="NCBI Taxonomy" id="56174"/>
    <lineage>
        <taxon>Eukaryota</taxon>
        <taxon>Fungi</taxon>
        <taxon>Dikarya</taxon>
        <taxon>Basidiomycota</taxon>
        <taxon>Agaricomycotina</taxon>
        <taxon>Agaricomycetes</taxon>
        <taxon>Agaricomycetidae</taxon>
        <taxon>Agaricales</taxon>
        <taxon>Agaricineae</taxon>
        <taxon>Agaricaceae</taxon>
        <taxon>Leucocoprinus</taxon>
    </lineage>
</organism>
<gene>
    <name evidence="4" type="ORF">NP233_g5062</name>
</gene>
<feature type="region of interest" description="Disordered" evidence="1">
    <location>
        <begin position="1"/>
        <end position="31"/>
    </location>
</feature>
<evidence type="ECO:0000313" key="5">
    <source>
        <dbReference type="Proteomes" id="UP001213000"/>
    </source>
</evidence>
<protein>
    <recommendedName>
        <fullName evidence="3">F-box domain-containing protein</fullName>
    </recommendedName>
</protein>
<name>A0AAD5YRA6_9AGAR</name>
<evidence type="ECO:0000256" key="2">
    <source>
        <dbReference type="SAM" id="Phobius"/>
    </source>
</evidence>
<proteinExistence type="predicted"/>
<sequence length="542" mass="63089">MSAPKSTPKRRKTNDLQSNPSATDAGNANVRMDKRVRGRRGLLKSITEMPMDLLLEIFGQLEPGDLLHLSWASKTLRVVIMERNSRFLWTNAFERLYSRVENPLPRCPEDMNLAQYARFLFEKSCMVRYSMIALLVIALARLMKTLLIGVWRGSGSPYFMDDAPSGVLVLFDDIRSFHEIEQPLQLDGLPLCLDDTRHDMLENVQFCLKQDHAEAEKAYNQPNPSNPSLGILEHHKTTRKQGMYDFEVWEENCVQERKEELLRLRNQWKAQILAKLAEIEWNVLRPRLIERLDKLQDTFDRPLQARKLQDRWIAFRDQFDVWVNNQKLGVESKWLPRVSDIAILEPFRTKIFTKSIQGATFQIDDIERAACTWMKSRINFLLALLPPEAQDVAIIGSAYNDSLQIPSLACLLFQNPSRYFGPDELCTIDDICSRRFTNTYRTSDSKEISEAEKQLRNILEEKCFTVRPWFWDFHSLELDVGAFRMAKGVIQMFGMNPYRATVSQMKECRLRFNCVHCPSGLLEVDDKNWIQIVSWFAERCSD</sequence>
<accession>A0AAD5YRA6</accession>
<dbReference type="Proteomes" id="UP001213000">
    <property type="component" value="Unassembled WGS sequence"/>
</dbReference>
<dbReference type="InterPro" id="IPR001810">
    <property type="entry name" value="F-box_dom"/>
</dbReference>
<reference evidence="4" key="1">
    <citation type="submission" date="2022-07" db="EMBL/GenBank/DDBJ databases">
        <title>Genome Sequence of Leucocoprinus birnbaumii.</title>
        <authorList>
            <person name="Buettner E."/>
        </authorList>
    </citation>
    <scope>NUCLEOTIDE SEQUENCE</scope>
    <source>
        <strain evidence="4">VT141</strain>
    </source>
</reference>
<evidence type="ECO:0000259" key="3">
    <source>
        <dbReference type="PROSITE" id="PS50181"/>
    </source>
</evidence>
<feature type="transmembrane region" description="Helical" evidence="2">
    <location>
        <begin position="129"/>
        <end position="151"/>
    </location>
</feature>
<dbReference type="SUPFAM" id="SSF81383">
    <property type="entry name" value="F-box domain"/>
    <property type="match status" value="1"/>
</dbReference>
<dbReference type="EMBL" id="JANIEX010000290">
    <property type="protein sequence ID" value="KAJ3569409.1"/>
    <property type="molecule type" value="Genomic_DNA"/>
</dbReference>
<keyword evidence="5" id="KW-1185">Reference proteome</keyword>
<dbReference type="PROSITE" id="PS50181">
    <property type="entry name" value="FBOX"/>
    <property type="match status" value="1"/>
</dbReference>
<keyword evidence="2" id="KW-1133">Transmembrane helix</keyword>
<feature type="compositionally biased region" description="Polar residues" evidence="1">
    <location>
        <begin position="15"/>
        <end position="26"/>
    </location>
</feature>
<keyword evidence="2" id="KW-0812">Transmembrane</keyword>
<evidence type="ECO:0000256" key="1">
    <source>
        <dbReference type="SAM" id="MobiDB-lite"/>
    </source>
</evidence>
<feature type="domain" description="F-box" evidence="3">
    <location>
        <begin position="43"/>
        <end position="92"/>
    </location>
</feature>